<organism evidence="1">
    <name type="scientific">Octopus bimaculoides</name>
    <name type="common">California two-spotted octopus</name>
    <dbReference type="NCBI Taxonomy" id="37653"/>
    <lineage>
        <taxon>Eukaryota</taxon>
        <taxon>Metazoa</taxon>
        <taxon>Spiralia</taxon>
        <taxon>Lophotrochozoa</taxon>
        <taxon>Mollusca</taxon>
        <taxon>Cephalopoda</taxon>
        <taxon>Coleoidea</taxon>
        <taxon>Octopodiformes</taxon>
        <taxon>Octopoda</taxon>
        <taxon>Incirrata</taxon>
        <taxon>Octopodidae</taxon>
        <taxon>Octopus</taxon>
    </lineage>
</organism>
<dbReference type="AlphaFoldDB" id="A0A0L8GPQ2"/>
<protein>
    <submittedName>
        <fullName evidence="1">Uncharacterized protein</fullName>
    </submittedName>
</protein>
<gene>
    <name evidence="1" type="ORF">OCBIM_22030552mg</name>
</gene>
<proteinExistence type="predicted"/>
<reference evidence="1" key="1">
    <citation type="submission" date="2015-07" db="EMBL/GenBank/DDBJ databases">
        <title>MeaNS - Measles Nucleotide Surveillance Program.</title>
        <authorList>
            <person name="Tran T."/>
            <person name="Druce J."/>
        </authorList>
    </citation>
    <scope>NUCLEOTIDE SEQUENCE</scope>
    <source>
        <strain evidence="1">UCB-OBI-ISO-001</strain>
        <tissue evidence="1">Gonad</tissue>
    </source>
</reference>
<accession>A0A0L8GPQ2</accession>
<evidence type="ECO:0000313" key="1">
    <source>
        <dbReference type="EMBL" id="KOF78590.1"/>
    </source>
</evidence>
<dbReference type="OrthoDB" id="6190841at2759"/>
<dbReference type="EMBL" id="KQ421020">
    <property type="protein sequence ID" value="KOF78590.1"/>
    <property type="molecule type" value="Genomic_DNA"/>
</dbReference>
<sequence length="125" mass="14338">MPRNPYVTSPKCSLFTGVWQEPDMSQCYNTEEITQQLKKISIVYIGKENIEEVSTIVRDISKKSVHFKTEDIELAVDIHEKMVPLISIVSADIRLKNIFPSINNMINTPEEILVEAEQSERTVSR</sequence>
<name>A0A0L8GPQ2_OCTBM</name>